<dbReference type="EMBL" id="U18704">
    <property type="protein sequence ID" value="AAB48198.1"/>
    <property type="molecule type" value="mRNA"/>
</dbReference>
<reference evidence="2" key="1">
    <citation type="journal article" date="1995" name="Nature">
        <title>A new antigen receptor gene family that undergoes rearrangement and extensive somatic diversification in sharks.</title>
        <authorList>
            <person name="Greenberg A.S."/>
            <person name="Avila D."/>
            <person name="Hughes M."/>
            <person name="Hughes A."/>
            <person name="McKinney E.C."/>
            <person name="Flajnik M.F."/>
        </authorList>
    </citation>
    <scope>NUCLEOTIDE SEQUENCE</scope>
    <source>
        <tissue evidence="2">Spleen</tissue>
    </source>
</reference>
<protein>
    <submittedName>
        <fullName evidence="2">Novel antigen receptor</fullName>
    </submittedName>
</protein>
<evidence type="ECO:0000313" key="2">
    <source>
        <dbReference type="EMBL" id="AAB48198.1"/>
    </source>
</evidence>
<dbReference type="CDD" id="cd00099">
    <property type="entry name" value="IgV"/>
    <property type="match status" value="1"/>
</dbReference>
<sequence length="85" mass="9469">MNIFLLSVLLALLPYVFTARVDQTPRSVTKETGESLTISCVLRDASYLLGSTCWYRSKLGSTNEERIEKGGRYVETVNSGSKSFL</sequence>
<feature type="signal peptide" evidence="1">
    <location>
        <begin position="1"/>
        <end position="18"/>
    </location>
</feature>
<dbReference type="InterPro" id="IPR036179">
    <property type="entry name" value="Ig-like_dom_sf"/>
</dbReference>
<name>Q90547_GINCI</name>
<dbReference type="Gene3D" id="2.60.40.10">
    <property type="entry name" value="Immunoglobulins"/>
    <property type="match status" value="1"/>
</dbReference>
<organism evidence="2">
    <name type="scientific">Ginglymostoma cirratum</name>
    <name type="common">Nurse shark</name>
    <name type="synonym">Squalus cirratus</name>
    <dbReference type="NCBI Taxonomy" id="7801"/>
    <lineage>
        <taxon>Eukaryota</taxon>
        <taxon>Metazoa</taxon>
        <taxon>Chordata</taxon>
        <taxon>Craniata</taxon>
        <taxon>Vertebrata</taxon>
        <taxon>Chondrichthyes</taxon>
        <taxon>Elasmobranchii</taxon>
        <taxon>Galeomorphii</taxon>
        <taxon>Galeoidea</taxon>
        <taxon>Orectolobiformes</taxon>
        <taxon>Ginglymostomatidae</taxon>
        <taxon>Ginglymostoma</taxon>
    </lineage>
</organism>
<dbReference type="InterPro" id="IPR013783">
    <property type="entry name" value="Ig-like_fold"/>
</dbReference>
<keyword evidence="1" id="KW-0732">Signal</keyword>
<dbReference type="AlphaFoldDB" id="Q90547"/>
<proteinExistence type="evidence at transcript level"/>
<dbReference type="SUPFAM" id="SSF48726">
    <property type="entry name" value="Immunoglobulin"/>
    <property type="match status" value="1"/>
</dbReference>
<accession>Q90547</accession>
<feature type="chain" id="PRO_5004320677" evidence="1">
    <location>
        <begin position="19"/>
        <end position="85"/>
    </location>
</feature>
<evidence type="ECO:0000256" key="1">
    <source>
        <dbReference type="SAM" id="SignalP"/>
    </source>
</evidence>
<keyword evidence="2" id="KW-0675">Receptor</keyword>